<dbReference type="AlphaFoldDB" id="A0A2U2DWR9"/>
<feature type="chain" id="PRO_5015687028" description="DUF4189 domain-containing protein" evidence="1">
    <location>
        <begin position="38"/>
        <end position="88"/>
    </location>
</feature>
<accession>A0A2U2DWR9</accession>
<organism evidence="3 4">
    <name type="scientific">Metarhizobium album</name>
    <dbReference type="NCBI Taxonomy" id="2182425"/>
    <lineage>
        <taxon>Bacteria</taxon>
        <taxon>Pseudomonadati</taxon>
        <taxon>Pseudomonadota</taxon>
        <taxon>Alphaproteobacteria</taxon>
        <taxon>Hyphomicrobiales</taxon>
        <taxon>Rhizobiaceae</taxon>
        <taxon>Metarhizobium</taxon>
    </lineage>
</organism>
<keyword evidence="4" id="KW-1185">Reference proteome</keyword>
<dbReference type="InterPro" id="IPR025240">
    <property type="entry name" value="DUF4189"/>
</dbReference>
<dbReference type="Proteomes" id="UP000245252">
    <property type="component" value="Unassembled WGS sequence"/>
</dbReference>
<reference evidence="3 4" key="1">
    <citation type="submission" date="2018-05" db="EMBL/GenBank/DDBJ databases">
        <title>The draft genome of strain NS-104.</title>
        <authorList>
            <person name="Hang P."/>
            <person name="Jiang J."/>
        </authorList>
    </citation>
    <scope>NUCLEOTIDE SEQUENCE [LARGE SCALE GENOMIC DNA]</scope>
    <source>
        <strain evidence="3 4">NS-104</strain>
    </source>
</reference>
<evidence type="ECO:0000313" key="3">
    <source>
        <dbReference type="EMBL" id="PWE57746.1"/>
    </source>
</evidence>
<sequence length="88" mass="9486">MSRLHLRGTPMNFLARSSLAALAIAAALATTTTSASAWGCIAVSEQGTYGYSYEYGDENSARERALNECATRTNEDQVCEIVECDQDS</sequence>
<name>A0A2U2DWR9_9HYPH</name>
<dbReference type="OrthoDB" id="8404566at2"/>
<feature type="signal peptide" evidence="1">
    <location>
        <begin position="1"/>
        <end position="37"/>
    </location>
</feature>
<protein>
    <recommendedName>
        <fullName evidence="2">DUF4189 domain-containing protein</fullName>
    </recommendedName>
</protein>
<comment type="caution">
    <text evidence="3">The sequence shown here is derived from an EMBL/GenBank/DDBJ whole genome shotgun (WGS) entry which is preliminary data.</text>
</comment>
<gene>
    <name evidence="3" type="ORF">DEM27_00645</name>
</gene>
<feature type="domain" description="DUF4189" evidence="2">
    <location>
        <begin position="38"/>
        <end position="83"/>
    </location>
</feature>
<keyword evidence="1" id="KW-0732">Signal</keyword>
<evidence type="ECO:0000259" key="2">
    <source>
        <dbReference type="Pfam" id="PF13827"/>
    </source>
</evidence>
<proteinExistence type="predicted"/>
<dbReference type="EMBL" id="QFBC01000001">
    <property type="protein sequence ID" value="PWE57746.1"/>
    <property type="molecule type" value="Genomic_DNA"/>
</dbReference>
<dbReference type="Pfam" id="PF13827">
    <property type="entry name" value="DUF4189"/>
    <property type="match status" value="1"/>
</dbReference>
<evidence type="ECO:0000313" key="4">
    <source>
        <dbReference type="Proteomes" id="UP000245252"/>
    </source>
</evidence>
<evidence type="ECO:0000256" key="1">
    <source>
        <dbReference type="SAM" id="SignalP"/>
    </source>
</evidence>